<organism evidence="1">
    <name type="scientific">marine sediment metagenome</name>
    <dbReference type="NCBI Taxonomy" id="412755"/>
    <lineage>
        <taxon>unclassified sequences</taxon>
        <taxon>metagenomes</taxon>
        <taxon>ecological metagenomes</taxon>
    </lineage>
</organism>
<dbReference type="AlphaFoldDB" id="A0A0F9K2H5"/>
<dbReference type="EMBL" id="LAZR01008848">
    <property type="protein sequence ID" value="KKM76198.1"/>
    <property type="molecule type" value="Genomic_DNA"/>
</dbReference>
<proteinExistence type="predicted"/>
<protein>
    <submittedName>
        <fullName evidence="1">Uncharacterized protein</fullName>
    </submittedName>
</protein>
<name>A0A0F9K2H5_9ZZZZ</name>
<accession>A0A0F9K2H5</accession>
<reference evidence="1" key="1">
    <citation type="journal article" date="2015" name="Nature">
        <title>Complex archaea that bridge the gap between prokaryotes and eukaryotes.</title>
        <authorList>
            <person name="Spang A."/>
            <person name="Saw J.H."/>
            <person name="Jorgensen S.L."/>
            <person name="Zaremba-Niedzwiedzka K."/>
            <person name="Martijn J."/>
            <person name="Lind A.E."/>
            <person name="van Eijk R."/>
            <person name="Schleper C."/>
            <person name="Guy L."/>
            <person name="Ettema T.J."/>
        </authorList>
    </citation>
    <scope>NUCLEOTIDE SEQUENCE</scope>
</reference>
<gene>
    <name evidence="1" type="ORF">LCGC14_1382540</name>
</gene>
<sequence>MSNHFNYLLSEQDVTPSVSADRLLLMAKTASRRYLHDGTPLNDTIRKLASENDLNQNQINRVCEMANISTHRTLWPSATEKEKVAFQVATPKMIVIGLRPRSAPMSGGGCRSSIGSDYMSPPSLPLSGPSMSELFGGDGGGHQGMHGDSDRKTTIIIMQKKAEEKKCIESDLIVETMRWESEKLAAYNAVKQEVLGGTSLSDIQDAVYAAGLGKYAAYMLPEFHQSLIAETHGLQRLELEKVAIAPAPEEYISANLGNTTVVNGAHPVLISLDTLHKRDGKIRALLTGLNRVNDELVVYGQKIREMQ</sequence>
<comment type="caution">
    <text evidence="1">The sequence shown here is derived from an EMBL/GenBank/DDBJ whole genome shotgun (WGS) entry which is preliminary data.</text>
</comment>
<evidence type="ECO:0000313" key="1">
    <source>
        <dbReference type="EMBL" id="KKM76198.1"/>
    </source>
</evidence>